<accession>T1H2C2</accession>
<keyword evidence="3" id="KW-1185">Reference proteome</keyword>
<feature type="signal peptide" evidence="1">
    <location>
        <begin position="1"/>
        <end position="20"/>
    </location>
</feature>
<dbReference type="HOGENOM" id="CLU_2375145_0_0_1"/>
<proteinExistence type="predicted"/>
<evidence type="ECO:0000256" key="1">
    <source>
        <dbReference type="SAM" id="SignalP"/>
    </source>
</evidence>
<keyword evidence="1" id="KW-0732">Signal</keyword>
<organism evidence="2 3">
    <name type="scientific">Megaselia scalaris</name>
    <name type="common">Humpbacked fly</name>
    <name type="synonym">Phora scalaris</name>
    <dbReference type="NCBI Taxonomy" id="36166"/>
    <lineage>
        <taxon>Eukaryota</taxon>
        <taxon>Metazoa</taxon>
        <taxon>Ecdysozoa</taxon>
        <taxon>Arthropoda</taxon>
        <taxon>Hexapoda</taxon>
        <taxon>Insecta</taxon>
        <taxon>Pterygota</taxon>
        <taxon>Neoptera</taxon>
        <taxon>Endopterygota</taxon>
        <taxon>Diptera</taxon>
        <taxon>Brachycera</taxon>
        <taxon>Muscomorpha</taxon>
        <taxon>Platypezoidea</taxon>
        <taxon>Phoridae</taxon>
        <taxon>Megaseliini</taxon>
        <taxon>Megaselia</taxon>
    </lineage>
</organism>
<dbReference type="AlphaFoldDB" id="T1H2C2"/>
<dbReference type="EMBL" id="CAQQ02383450">
    <property type="status" value="NOT_ANNOTATED_CDS"/>
    <property type="molecule type" value="Genomic_DNA"/>
</dbReference>
<evidence type="ECO:0008006" key="4">
    <source>
        <dbReference type="Google" id="ProtNLM"/>
    </source>
</evidence>
<reference evidence="2" key="2">
    <citation type="submission" date="2015-06" db="UniProtKB">
        <authorList>
            <consortium name="EnsemblMetazoa"/>
        </authorList>
    </citation>
    <scope>IDENTIFICATION</scope>
</reference>
<sequence>MNIKIGVIFLGLFLVPAIFSETSDCNDRFCTLQYEPICVYDTLGKCFKNAGNGCQLGILNCQDPNRYIVVNSTYLYSDANAFGNECPSYLKTCKN</sequence>
<dbReference type="EnsemblMetazoa" id="MESCA010362-RA">
    <property type="protein sequence ID" value="MESCA010362-PA"/>
    <property type="gene ID" value="MESCA010362"/>
</dbReference>
<dbReference type="Proteomes" id="UP000015102">
    <property type="component" value="Unassembled WGS sequence"/>
</dbReference>
<name>T1H2C2_MEGSC</name>
<feature type="chain" id="PRO_5004577944" description="Kazal-like domain-containing protein" evidence="1">
    <location>
        <begin position="21"/>
        <end position="95"/>
    </location>
</feature>
<reference evidence="3" key="1">
    <citation type="submission" date="2013-02" db="EMBL/GenBank/DDBJ databases">
        <authorList>
            <person name="Hughes D."/>
        </authorList>
    </citation>
    <scope>NUCLEOTIDE SEQUENCE</scope>
    <source>
        <strain>Durham</strain>
        <strain evidence="3">NC isolate 2 -- Noor lab</strain>
    </source>
</reference>
<evidence type="ECO:0000313" key="2">
    <source>
        <dbReference type="EnsemblMetazoa" id="MESCA010362-PA"/>
    </source>
</evidence>
<evidence type="ECO:0000313" key="3">
    <source>
        <dbReference type="Proteomes" id="UP000015102"/>
    </source>
</evidence>
<protein>
    <recommendedName>
        <fullName evidence="4">Kazal-like domain-containing protein</fullName>
    </recommendedName>
</protein>